<feature type="region of interest" description="Disordered" evidence="1">
    <location>
        <begin position="330"/>
        <end position="349"/>
    </location>
</feature>
<gene>
    <name evidence="2" type="ORF">PR048_018936</name>
</gene>
<evidence type="ECO:0000313" key="2">
    <source>
        <dbReference type="EMBL" id="KAJ8878359.1"/>
    </source>
</evidence>
<proteinExistence type="predicted"/>
<comment type="caution">
    <text evidence="2">The sequence shown here is derived from an EMBL/GenBank/DDBJ whole genome shotgun (WGS) entry which is preliminary data.</text>
</comment>
<feature type="compositionally biased region" description="Basic and acidic residues" evidence="1">
    <location>
        <begin position="104"/>
        <end position="114"/>
    </location>
</feature>
<organism evidence="2 3">
    <name type="scientific">Dryococelus australis</name>
    <dbReference type="NCBI Taxonomy" id="614101"/>
    <lineage>
        <taxon>Eukaryota</taxon>
        <taxon>Metazoa</taxon>
        <taxon>Ecdysozoa</taxon>
        <taxon>Arthropoda</taxon>
        <taxon>Hexapoda</taxon>
        <taxon>Insecta</taxon>
        <taxon>Pterygota</taxon>
        <taxon>Neoptera</taxon>
        <taxon>Polyneoptera</taxon>
        <taxon>Phasmatodea</taxon>
        <taxon>Verophasmatodea</taxon>
        <taxon>Anareolatae</taxon>
        <taxon>Phasmatidae</taxon>
        <taxon>Eurycanthinae</taxon>
        <taxon>Dryococelus</taxon>
    </lineage>
</organism>
<keyword evidence="3" id="KW-1185">Reference proteome</keyword>
<evidence type="ECO:0000256" key="1">
    <source>
        <dbReference type="SAM" id="MobiDB-lite"/>
    </source>
</evidence>
<sequence length="373" mass="41161">MQGEGVGGGMDDRRENVSTCCFVRHNSPVRKSGSDPAVESTLVHLATVVMIAWKMPNLGSSCEPSSTTSVSQDARNHNSVLQKKGRQQYRPPPADNRGQPMSKQRADIGQHEPGRGVFPRPTNFSGIPQPWIGKFREFNDLQAKLSVLCILKPHLYVDWLLPYTGQLWDSQGVFLAKLLLAERRPGAVSLLASHQDDPGSIPGGHFVFSHVGIVPDDAVRRRVFSGISHFPRPFIPAQLHTHPSLTLIGSKTSMLRAFQLSSLRLMTIELLARNSATIISTSYSEAKKRLRAKGDLNNSNKHKVSEEIWATRNIEVLRANEGEVGDHGAALKWRGGGNGRSQRKPADQRFRPALVKFRSDPTENCSQFVLVGG</sequence>
<accession>A0ABQ9H255</accession>
<dbReference type="Proteomes" id="UP001159363">
    <property type="component" value="Chromosome 6"/>
</dbReference>
<reference evidence="2 3" key="1">
    <citation type="submission" date="2023-02" db="EMBL/GenBank/DDBJ databases">
        <title>LHISI_Scaffold_Assembly.</title>
        <authorList>
            <person name="Stuart O.P."/>
            <person name="Cleave R."/>
            <person name="Magrath M.J.L."/>
            <person name="Mikheyev A.S."/>
        </authorList>
    </citation>
    <scope>NUCLEOTIDE SEQUENCE [LARGE SCALE GENOMIC DNA]</scope>
    <source>
        <strain evidence="2">Daus_M_001</strain>
        <tissue evidence="2">Leg muscle</tissue>
    </source>
</reference>
<protein>
    <submittedName>
        <fullName evidence="2">Uncharacterized protein</fullName>
    </submittedName>
</protein>
<feature type="compositionally biased region" description="Low complexity" evidence="1">
    <location>
        <begin position="61"/>
        <end position="71"/>
    </location>
</feature>
<feature type="region of interest" description="Disordered" evidence="1">
    <location>
        <begin position="61"/>
        <end position="120"/>
    </location>
</feature>
<evidence type="ECO:0000313" key="3">
    <source>
        <dbReference type="Proteomes" id="UP001159363"/>
    </source>
</evidence>
<name>A0ABQ9H255_9NEOP</name>
<dbReference type="EMBL" id="JARBHB010000007">
    <property type="protein sequence ID" value="KAJ8878359.1"/>
    <property type="molecule type" value="Genomic_DNA"/>
</dbReference>